<organism evidence="1 2">
    <name type="scientific">Bacillus xiamenensis</name>
    <dbReference type="NCBI Taxonomy" id="1178537"/>
    <lineage>
        <taxon>Bacteria</taxon>
        <taxon>Bacillati</taxon>
        <taxon>Bacillota</taxon>
        <taxon>Bacilli</taxon>
        <taxon>Bacillales</taxon>
        <taxon>Bacillaceae</taxon>
        <taxon>Bacillus</taxon>
    </lineage>
</organism>
<dbReference type="Proteomes" id="UP000177709">
    <property type="component" value="Chromosome"/>
</dbReference>
<accession>A0AAC9NDF4</accession>
<reference evidence="1 2" key="1">
    <citation type="submission" date="2016-10" db="EMBL/GenBank/DDBJ databases">
        <title>Whole genome sequence of hyper active fibrinolysis bacterium Bacillus pumilus strain VV3 isolated from fermented rice.</title>
        <authorList>
            <person name="Mariadas V.A."/>
            <person name="Vijayaraghavan P."/>
            <person name="Dhandapani V."/>
        </authorList>
    </citation>
    <scope>NUCLEOTIDE SEQUENCE [LARGE SCALE GENOMIC DNA]</scope>
    <source>
        <strain evidence="1 2">VV3</strain>
    </source>
</reference>
<gene>
    <name evidence="1" type="ORF">BK049_01500</name>
</gene>
<dbReference type="EMBL" id="CP017786">
    <property type="protein sequence ID" value="AOZ90577.1"/>
    <property type="molecule type" value="Genomic_DNA"/>
</dbReference>
<proteinExistence type="predicted"/>
<dbReference type="InterPro" id="IPR025454">
    <property type="entry name" value="DUF4275"/>
</dbReference>
<sequence length="141" mass="16940">MRNKQSKKIDIPKWGKYLRGRWCERFASHLSLEEQKEIGMDGFLWHLCSWEKVECLEKDEAINAFLHQTKHKCTIFYQFVDEAYLFENASALSMNDVPYKKDDMDYSDMYVMDWDEHWTFVMTHETACGPYFIQTHKTSES</sequence>
<name>A0AAC9NDF4_9BACI</name>
<evidence type="ECO:0000313" key="2">
    <source>
        <dbReference type="Proteomes" id="UP000177709"/>
    </source>
</evidence>
<dbReference type="RefSeq" id="WP_071169171.1">
    <property type="nucleotide sequence ID" value="NZ_CP017786.1"/>
</dbReference>
<dbReference type="AlphaFoldDB" id="A0AAC9NDF4"/>
<dbReference type="Pfam" id="PF14101">
    <property type="entry name" value="DUF4275"/>
    <property type="match status" value="1"/>
</dbReference>
<evidence type="ECO:0000313" key="1">
    <source>
        <dbReference type="EMBL" id="AOZ90577.1"/>
    </source>
</evidence>
<dbReference type="KEGG" id="bxi:BK049_01500"/>
<protein>
    <submittedName>
        <fullName evidence="1">Atp synthase f1 subunit delta</fullName>
    </submittedName>
</protein>